<dbReference type="RefSeq" id="WP_344506691.1">
    <property type="nucleotide sequence ID" value="NZ_BAAAQD010000016.1"/>
</dbReference>
<dbReference type="PANTHER" id="PTHR39087">
    <property type="entry name" value="UPF0104 MEMBRANE PROTEIN MJ1595"/>
    <property type="match status" value="1"/>
</dbReference>
<feature type="transmembrane region" description="Helical" evidence="6">
    <location>
        <begin position="155"/>
        <end position="172"/>
    </location>
</feature>
<comment type="subcellular location">
    <subcellularLocation>
        <location evidence="1">Cell membrane</location>
        <topology evidence="1">Multi-pass membrane protein</topology>
    </subcellularLocation>
</comment>
<evidence type="ECO:0000313" key="7">
    <source>
        <dbReference type="EMBL" id="GAA1540335.1"/>
    </source>
</evidence>
<dbReference type="PANTHER" id="PTHR39087:SF2">
    <property type="entry name" value="UPF0104 MEMBRANE PROTEIN MJ1595"/>
    <property type="match status" value="1"/>
</dbReference>
<dbReference type="Proteomes" id="UP001501470">
    <property type="component" value="Unassembled WGS sequence"/>
</dbReference>
<gene>
    <name evidence="7" type="ORF">GCM10009827_069540</name>
</gene>
<evidence type="ECO:0000256" key="6">
    <source>
        <dbReference type="SAM" id="Phobius"/>
    </source>
</evidence>
<dbReference type="EMBL" id="BAAAQD010000016">
    <property type="protein sequence ID" value="GAA1540335.1"/>
    <property type="molecule type" value="Genomic_DNA"/>
</dbReference>
<evidence type="ECO:0000313" key="8">
    <source>
        <dbReference type="Proteomes" id="UP001501470"/>
    </source>
</evidence>
<evidence type="ECO:0000256" key="1">
    <source>
        <dbReference type="ARBA" id="ARBA00004651"/>
    </source>
</evidence>
<proteinExistence type="predicted"/>
<keyword evidence="2" id="KW-1003">Cell membrane</keyword>
<evidence type="ECO:0000256" key="3">
    <source>
        <dbReference type="ARBA" id="ARBA00022692"/>
    </source>
</evidence>
<reference evidence="7 8" key="1">
    <citation type="journal article" date="2019" name="Int. J. Syst. Evol. Microbiol.">
        <title>The Global Catalogue of Microorganisms (GCM) 10K type strain sequencing project: providing services to taxonomists for standard genome sequencing and annotation.</title>
        <authorList>
            <consortium name="The Broad Institute Genomics Platform"/>
            <consortium name="The Broad Institute Genome Sequencing Center for Infectious Disease"/>
            <person name="Wu L."/>
            <person name="Ma J."/>
        </authorList>
    </citation>
    <scope>NUCLEOTIDE SEQUENCE [LARGE SCALE GENOMIC DNA]</scope>
    <source>
        <strain evidence="7 8">JCM 15933</strain>
    </source>
</reference>
<sequence>MWLREWRRWLGVALTVAAAAVAFMLLRGSLPAPGTVLRSLLAAQWWWLAAALLVQAGSVLMYAVQQRHLLAAYGGAMSTGRAVGVSLARTALSTAMPAGGPVSTAFAVRQFRAHGLTSAAALATTVLASIQASAAIVLVYLAWCAVAVSTSATGLLAVSAAGALLGAAAVVLRRRLRGIRPRTVPEHPGAPPAGDRRALIHTLVRLGVDTTRACWSLPARCWLTAGGAAAARRVCDLACFVAVAQAFRLDTGTMALVGAYLTGQLVRQIPLVAGGAGLVEASLLASLVAAGAGDSAAAAAAVLTYRLLSCWLIALVGLPVGVGLSATGQPAALLQRPRGLRSRLSAPLAVGDGSA</sequence>
<evidence type="ECO:0000256" key="2">
    <source>
        <dbReference type="ARBA" id="ARBA00022475"/>
    </source>
</evidence>
<comment type="caution">
    <text evidence="7">The sequence shown here is derived from an EMBL/GenBank/DDBJ whole genome shotgun (WGS) entry which is preliminary data.</text>
</comment>
<dbReference type="InterPro" id="IPR022791">
    <property type="entry name" value="L-PG_synthase/AglD"/>
</dbReference>
<organism evidence="7 8">
    <name type="scientific">Dactylosporangium maewongense</name>
    <dbReference type="NCBI Taxonomy" id="634393"/>
    <lineage>
        <taxon>Bacteria</taxon>
        <taxon>Bacillati</taxon>
        <taxon>Actinomycetota</taxon>
        <taxon>Actinomycetes</taxon>
        <taxon>Micromonosporales</taxon>
        <taxon>Micromonosporaceae</taxon>
        <taxon>Dactylosporangium</taxon>
    </lineage>
</organism>
<keyword evidence="5 6" id="KW-0472">Membrane</keyword>
<keyword evidence="3 6" id="KW-0812">Transmembrane</keyword>
<feature type="transmembrane region" description="Helical" evidence="6">
    <location>
        <begin position="119"/>
        <end position="143"/>
    </location>
</feature>
<feature type="transmembrane region" description="Helical" evidence="6">
    <location>
        <begin position="44"/>
        <end position="64"/>
    </location>
</feature>
<feature type="transmembrane region" description="Helical" evidence="6">
    <location>
        <begin position="311"/>
        <end position="334"/>
    </location>
</feature>
<evidence type="ECO:0000256" key="5">
    <source>
        <dbReference type="ARBA" id="ARBA00023136"/>
    </source>
</evidence>
<evidence type="ECO:0000256" key="4">
    <source>
        <dbReference type="ARBA" id="ARBA00022989"/>
    </source>
</evidence>
<name>A0ABN2BFZ0_9ACTN</name>
<protein>
    <recommendedName>
        <fullName evidence="9">Integral membrane protein</fullName>
    </recommendedName>
</protein>
<evidence type="ECO:0008006" key="9">
    <source>
        <dbReference type="Google" id="ProtNLM"/>
    </source>
</evidence>
<accession>A0ABN2BFZ0</accession>
<keyword evidence="4 6" id="KW-1133">Transmembrane helix</keyword>
<keyword evidence="8" id="KW-1185">Reference proteome</keyword>
<dbReference type="Pfam" id="PF03706">
    <property type="entry name" value="LPG_synthase_TM"/>
    <property type="match status" value="1"/>
</dbReference>